<evidence type="ECO:0000313" key="7">
    <source>
        <dbReference type="EMBL" id="TDD85924.1"/>
    </source>
</evidence>
<dbReference type="PROSITE" id="PS00211">
    <property type="entry name" value="ABC_TRANSPORTER_1"/>
    <property type="match status" value="1"/>
</dbReference>
<dbReference type="OrthoDB" id="2986442at2"/>
<evidence type="ECO:0000259" key="6">
    <source>
        <dbReference type="PROSITE" id="PS50893"/>
    </source>
</evidence>
<dbReference type="PANTHER" id="PTHR43776">
    <property type="entry name" value="TRANSPORT ATP-BINDING PROTEIN"/>
    <property type="match status" value="1"/>
</dbReference>
<dbReference type="InterPro" id="IPR003593">
    <property type="entry name" value="AAA+_ATPase"/>
</dbReference>
<dbReference type="InterPro" id="IPR017871">
    <property type="entry name" value="ABC_transporter-like_CS"/>
</dbReference>
<dbReference type="Proteomes" id="UP000294513">
    <property type="component" value="Unassembled WGS sequence"/>
</dbReference>
<evidence type="ECO:0000256" key="5">
    <source>
        <dbReference type="SAM" id="MobiDB-lite"/>
    </source>
</evidence>
<name>A0A4R5BPQ6_9ACTN</name>
<dbReference type="InterPro" id="IPR027417">
    <property type="entry name" value="P-loop_NTPase"/>
</dbReference>
<feature type="domain" description="ABC transporter" evidence="6">
    <location>
        <begin position="7"/>
        <end position="252"/>
    </location>
</feature>
<dbReference type="PROSITE" id="PS50893">
    <property type="entry name" value="ABC_TRANSPORTER_2"/>
    <property type="match status" value="1"/>
</dbReference>
<dbReference type="Gene3D" id="3.40.50.300">
    <property type="entry name" value="P-loop containing nucleotide triphosphate hydrolases"/>
    <property type="match status" value="1"/>
</dbReference>
<dbReference type="InterPro" id="IPR013563">
    <property type="entry name" value="Oligopep_ABC_C"/>
</dbReference>
<evidence type="ECO:0000313" key="8">
    <source>
        <dbReference type="Proteomes" id="UP000294513"/>
    </source>
</evidence>
<accession>A0A4R5BPQ6</accession>
<comment type="similarity">
    <text evidence="1">Belongs to the ABC transporter superfamily.</text>
</comment>
<evidence type="ECO:0000256" key="3">
    <source>
        <dbReference type="ARBA" id="ARBA00022741"/>
    </source>
</evidence>
<dbReference type="GO" id="GO:0016887">
    <property type="term" value="F:ATP hydrolysis activity"/>
    <property type="evidence" value="ECO:0007669"/>
    <property type="project" value="InterPro"/>
</dbReference>
<dbReference type="GO" id="GO:0055085">
    <property type="term" value="P:transmembrane transport"/>
    <property type="evidence" value="ECO:0007669"/>
    <property type="project" value="UniProtKB-ARBA"/>
</dbReference>
<evidence type="ECO:0000256" key="2">
    <source>
        <dbReference type="ARBA" id="ARBA00022448"/>
    </source>
</evidence>
<reference evidence="7 8" key="1">
    <citation type="submission" date="2019-03" db="EMBL/GenBank/DDBJ databases">
        <title>Draft genome sequences of novel Actinobacteria.</title>
        <authorList>
            <person name="Sahin N."/>
            <person name="Ay H."/>
            <person name="Saygin H."/>
        </authorList>
    </citation>
    <scope>NUCLEOTIDE SEQUENCE [LARGE SCALE GENOMIC DNA]</scope>
    <source>
        <strain evidence="7 8">H3C3</strain>
    </source>
</reference>
<dbReference type="GO" id="GO:0015833">
    <property type="term" value="P:peptide transport"/>
    <property type="evidence" value="ECO:0007669"/>
    <property type="project" value="InterPro"/>
</dbReference>
<dbReference type="InterPro" id="IPR003439">
    <property type="entry name" value="ABC_transporter-like_ATP-bd"/>
</dbReference>
<dbReference type="GO" id="GO:0005524">
    <property type="term" value="F:ATP binding"/>
    <property type="evidence" value="ECO:0007669"/>
    <property type="project" value="UniProtKB-KW"/>
</dbReference>
<dbReference type="CDD" id="cd03257">
    <property type="entry name" value="ABC_NikE_OppD_transporters"/>
    <property type="match status" value="1"/>
</dbReference>
<organism evidence="7 8">
    <name type="scientific">Actinomadura rubrisoli</name>
    <dbReference type="NCBI Taxonomy" id="2530368"/>
    <lineage>
        <taxon>Bacteria</taxon>
        <taxon>Bacillati</taxon>
        <taxon>Actinomycetota</taxon>
        <taxon>Actinomycetes</taxon>
        <taxon>Streptosporangiales</taxon>
        <taxon>Thermomonosporaceae</taxon>
        <taxon>Actinomadura</taxon>
    </lineage>
</organism>
<dbReference type="InterPro" id="IPR050319">
    <property type="entry name" value="ABC_transp_ATP-bind"/>
</dbReference>
<evidence type="ECO:0000256" key="4">
    <source>
        <dbReference type="ARBA" id="ARBA00022840"/>
    </source>
</evidence>
<gene>
    <name evidence="7" type="ORF">E1298_18040</name>
</gene>
<dbReference type="PANTHER" id="PTHR43776:SF7">
    <property type="entry name" value="D,D-DIPEPTIDE TRANSPORT ATP-BINDING PROTEIN DDPF-RELATED"/>
    <property type="match status" value="1"/>
</dbReference>
<keyword evidence="4 7" id="KW-0067">ATP-binding</keyword>
<protein>
    <submittedName>
        <fullName evidence="7">ABC transporter ATP-binding protein</fullName>
    </submittedName>
</protein>
<proteinExistence type="inferred from homology"/>
<keyword evidence="3" id="KW-0547">Nucleotide-binding</keyword>
<dbReference type="SMART" id="SM00382">
    <property type="entry name" value="AAA"/>
    <property type="match status" value="1"/>
</dbReference>
<sequence length="292" mass="31351">MPETPLLDLSDVSVRYPGRRRLRSTPALSEVSLDVLPGETVGLVGESGSGKTTLGKAVLGLVPVGQGSIRLDGRDITAASGRKRRELSRLIQVVFQNPYLSFNPGRTIGQTVAETVTVLRGMKAPQVRARVAEMLEAVGLDGTAAARYPAQFSGGQLQRIAIARALMPAPRLLICDEAVSALDLSVQAQVLNLLADLRERHGLAYLFITHDLAVVRHIADRVVVLRQGRVVESGTAAQVCEAPRHPYTQALLAAAPVADPAEQARRREIRRRLRAGGAPAPTPETHAERAMP</sequence>
<keyword evidence="2" id="KW-0813">Transport</keyword>
<evidence type="ECO:0000256" key="1">
    <source>
        <dbReference type="ARBA" id="ARBA00005417"/>
    </source>
</evidence>
<dbReference type="RefSeq" id="WP_131894684.1">
    <property type="nucleotide sequence ID" value="NZ_SMKU01000085.1"/>
</dbReference>
<keyword evidence="8" id="KW-1185">Reference proteome</keyword>
<dbReference type="SUPFAM" id="SSF52540">
    <property type="entry name" value="P-loop containing nucleoside triphosphate hydrolases"/>
    <property type="match status" value="1"/>
</dbReference>
<dbReference type="AlphaFoldDB" id="A0A4R5BPQ6"/>
<feature type="region of interest" description="Disordered" evidence="5">
    <location>
        <begin position="258"/>
        <end position="292"/>
    </location>
</feature>
<dbReference type="Pfam" id="PF00005">
    <property type="entry name" value="ABC_tran"/>
    <property type="match status" value="1"/>
</dbReference>
<dbReference type="Pfam" id="PF08352">
    <property type="entry name" value="oligo_HPY"/>
    <property type="match status" value="1"/>
</dbReference>
<dbReference type="EMBL" id="SMKU01000085">
    <property type="protein sequence ID" value="TDD85924.1"/>
    <property type="molecule type" value="Genomic_DNA"/>
</dbReference>
<comment type="caution">
    <text evidence="7">The sequence shown here is derived from an EMBL/GenBank/DDBJ whole genome shotgun (WGS) entry which is preliminary data.</text>
</comment>